<dbReference type="STRING" id="370979.SAMN05443663_11433"/>
<dbReference type="AlphaFoldDB" id="A0A1M5WKV7"/>
<name>A0A1M5WKV7_9FLAO</name>
<accession>A0A1M5WKV7</accession>
<sequence>MQGLINLNKIDKPIKTETFVNNVQTSESMTKYGQTTATGNLLLPTEIHSSKGLVETFPFNNANRKINFTLYDTDVINSVTLGNGNVLEYSLENGTPVSIIWGYNKSQPIAKIENANYSQVSSYAANLQNLSNTGTEADLITALNALRTALPNAMVTTYTYLPLVGVSTITDPKGDKITYTYDSAGRLQFVKDAQGNLISENQYYYKN</sequence>
<dbReference type="InterPro" id="IPR031325">
    <property type="entry name" value="RHS_repeat"/>
</dbReference>
<evidence type="ECO:0000313" key="2">
    <source>
        <dbReference type="Proteomes" id="UP000184071"/>
    </source>
</evidence>
<evidence type="ECO:0000313" key="1">
    <source>
        <dbReference type="EMBL" id="SHH87774.1"/>
    </source>
</evidence>
<dbReference type="Gene3D" id="2.180.10.10">
    <property type="entry name" value="RHS repeat-associated core"/>
    <property type="match status" value="1"/>
</dbReference>
<dbReference type="RefSeq" id="WP_073418436.1">
    <property type="nucleotide sequence ID" value="NZ_FQWC01000014.1"/>
</dbReference>
<dbReference type="EMBL" id="FQWC01000014">
    <property type="protein sequence ID" value="SHH87774.1"/>
    <property type="molecule type" value="Genomic_DNA"/>
</dbReference>
<keyword evidence="2" id="KW-1185">Reference proteome</keyword>
<dbReference type="Pfam" id="PF05593">
    <property type="entry name" value="RHS_repeat"/>
    <property type="match status" value="1"/>
</dbReference>
<reference evidence="2" key="1">
    <citation type="submission" date="2016-11" db="EMBL/GenBank/DDBJ databases">
        <authorList>
            <person name="Varghese N."/>
            <person name="Submissions S."/>
        </authorList>
    </citation>
    <scope>NUCLEOTIDE SEQUENCE [LARGE SCALE GENOMIC DNA]</scope>
    <source>
        <strain evidence="2">DSM 17963</strain>
    </source>
</reference>
<proteinExistence type="predicted"/>
<organism evidence="1 2">
    <name type="scientific">Flavobacterium defluvii</name>
    <dbReference type="NCBI Taxonomy" id="370979"/>
    <lineage>
        <taxon>Bacteria</taxon>
        <taxon>Pseudomonadati</taxon>
        <taxon>Bacteroidota</taxon>
        <taxon>Flavobacteriia</taxon>
        <taxon>Flavobacteriales</taxon>
        <taxon>Flavobacteriaceae</taxon>
        <taxon>Flavobacterium</taxon>
    </lineage>
</organism>
<gene>
    <name evidence="1" type="ORF">SAMN05443663_11433</name>
</gene>
<dbReference type="Proteomes" id="UP000184071">
    <property type="component" value="Unassembled WGS sequence"/>
</dbReference>
<dbReference type="NCBIfam" id="TIGR01643">
    <property type="entry name" value="YD_repeat_2x"/>
    <property type="match status" value="1"/>
</dbReference>
<dbReference type="OrthoDB" id="9814627at2"/>
<protein>
    <submittedName>
        <fullName evidence="1">YD repeat-containing protein</fullName>
    </submittedName>
</protein>
<dbReference type="InterPro" id="IPR006530">
    <property type="entry name" value="YD"/>
</dbReference>